<dbReference type="AlphaFoldDB" id="A0A2S1TZI3"/>
<comment type="subcellular location">
    <subcellularLocation>
        <location evidence="1">Cell membrane</location>
        <topology evidence="1">Multi-pass membrane protein</topology>
    </subcellularLocation>
</comment>
<dbReference type="EMBL" id="MH043898">
    <property type="protein sequence ID" value="AWI67052.1"/>
    <property type="molecule type" value="mRNA"/>
</dbReference>
<feature type="transmembrane region" description="Helical" evidence="6">
    <location>
        <begin position="422"/>
        <end position="442"/>
    </location>
</feature>
<dbReference type="PANTHER" id="PTHR40074">
    <property type="entry name" value="O-ACETYLTRANSFERASE WECH"/>
    <property type="match status" value="1"/>
</dbReference>
<keyword evidence="4 6" id="KW-1133">Transmembrane helix</keyword>
<evidence type="ECO:0000256" key="4">
    <source>
        <dbReference type="ARBA" id="ARBA00022989"/>
    </source>
</evidence>
<evidence type="ECO:0000256" key="2">
    <source>
        <dbReference type="ARBA" id="ARBA00022475"/>
    </source>
</evidence>
<feature type="transmembrane region" description="Helical" evidence="6">
    <location>
        <begin position="215"/>
        <end position="233"/>
    </location>
</feature>
<evidence type="ECO:0000256" key="1">
    <source>
        <dbReference type="ARBA" id="ARBA00004651"/>
    </source>
</evidence>
<feature type="transmembrane region" description="Helical" evidence="6">
    <location>
        <begin position="170"/>
        <end position="189"/>
    </location>
</feature>
<keyword evidence="3 6" id="KW-0812">Transmembrane</keyword>
<feature type="transmembrane region" description="Helical" evidence="6">
    <location>
        <begin position="383"/>
        <end position="402"/>
    </location>
</feature>
<keyword evidence="2" id="KW-1003">Cell membrane</keyword>
<accession>A0A2S1TZI3</accession>
<feature type="domain" description="Acyltransferase 3" evidence="7">
    <location>
        <begin position="92"/>
        <end position="434"/>
    </location>
</feature>
<proteinExistence type="evidence at transcript level"/>
<feature type="transmembrane region" description="Helical" evidence="6">
    <location>
        <begin position="284"/>
        <end position="301"/>
    </location>
</feature>
<feature type="transmembrane region" description="Helical" evidence="6">
    <location>
        <begin position="313"/>
        <end position="335"/>
    </location>
</feature>
<feature type="transmembrane region" description="Helical" evidence="6">
    <location>
        <begin position="245"/>
        <end position="264"/>
    </location>
</feature>
<feature type="transmembrane region" description="Helical" evidence="6">
    <location>
        <begin position="128"/>
        <end position="150"/>
    </location>
</feature>
<keyword evidence="8" id="KW-0012">Acyltransferase</keyword>
<evidence type="ECO:0000256" key="6">
    <source>
        <dbReference type="SAM" id="Phobius"/>
    </source>
</evidence>
<evidence type="ECO:0000259" key="7">
    <source>
        <dbReference type="Pfam" id="PF01757"/>
    </source>
</evidence>
<keyword evidence="5 6" id="KW-0472">Membrane</keyword>
<evidence type="ECO:0000256" key="3">
    <source>
        <dbReference type="ARBA" id="ARBA00022692"/>
    </source>
</evidence>
<feature type="transmembrane region" description="Helical" evidence="6">
    <location>
        <begin position="96"/>
        <end position="116"/>
    </location>
</feature>
<reference evidence="8" key="1">
    <citation type="submission" date="2018-03" db="EMBL/GenBank/DDBJ databases">
        <title>Horizontal gene transfer is an indispensable driver in forging the evolution of the Neocallimastigomycota as a distinct gut-dwelling fungal lineage.</title>
        <authorList>
            <person name="Murphy C.L."/>
            <person name="Youssef N.H."/>
            <person name="Elshahed M.S."/>
        </authorList>
    </citation>
    <scope>NUCLEOTIDE SEQUENCE</scope>
    <source>
        <strain evidence="8">A1</strain>
    </source>
</reference>
<protein>
    <submittedName>
        <fullName evidence="8">Acyltransferase</fullName>
    </submittedName>
</protein>
<evidence type="ECO:0000256" key="5">
    <source>
        <dbReference type="ARBA" id="ARBA00023136"/>
    </source>
</evidence>
<organism evidence="8">
    <name type="scientific">Piromyces sp</name>
    <dbReference type="NCBI Taxonomy" id="45796"/>
    <lineage>
        <taxon>Eukaryota</taxon>
        <taxon>Fungi</taxon>
        <taxon>Fungi incertae sedis</taxon>
        <taxon>Chytridiomycota</taxon>
        <taxon>Chytridiomycota incertae sedis</taxon>
        <taxon>Neocallimastigomycetes</taxon>
        <taxon>Neocallimastigales</taxon>
        <taxon>Neocallimastigaceae</taxon>
        <taxon>Piromyces</taxon>
    </lineage>
</organism>
<dbReference type="Pfam" id="PF01757">
    <property type="entry name" value="Acyl_transf_3"/>
    <property type="match status" value="1"/>
</dbReference>
<dbReference type="GO" id="GO:0009246">
    <property type="term" value="P:enterobacterial common antigen biosynthetic process"/>
    <property type="evidence" value="ECO:0007669"/>
    <property type="project" value="TreeGrafter"/>
</dbReference>
<dbReference type="InterPro" id="IPR002656">
    <property type="entry name" value="Acyl_transf_3_dom"/>
</dbReference>
<keyword evidence="8" id="KW-0808">Transferase</keyword>
<sequence length="449" mass="52692">MKDEETVMLQINNEDDNTVGLLGEYNDDEFEKEFNSLQKEVDSNDDTGSEIELLALDVDNEESQGLLGGNSSSNEVRSSHVLNPSPKKERQYWIDALRILASYMVVLVHSSSYAIFEVPIFTFNWYGLMFWDAMSRTCVPLFIMISGILFLNPEKEITVSKMYKKYISRIVKTLLFWNAFYATIVKYQVNAYHVDYKFTVDVIPDFFNELIYGKFHMWYLYMCIGLYMITPILRSITKDKSATKYFIFLAMMIVQVIPFVVNTINHFRTQRKFNMVSDILGKLWLFFLGGYTCHYITGYYLSTIEIKNKFMLFVMYMAGFVLLLFTYVIKVILSILNQKEITDYGDYSSLNVTVTAIIIFLFFKHTGSKILNRLLRIKGFKFLLLKISQLSFGIYLIHIFYFELFRRWKFNSYSFNSFIFSPIHALAVWICSLLTIAVLQYVPYVKDFI</sequence>
<name>A0A2S1TZI3_PIRSP</name>
<dbReference type="GO" id="GO:0005886">
    <property type="term" value="C:plasma membrane"/>
    <property type="evidence" value="ECO:0007669"/>
    <property type="project" value="UniProtKB-SubCell"/>
</dbReference>
<dbReference type="GO" id="GO:0016413">
    <property type="term" value="F:O-acetyltransferase activity"/>
    <property type="evidence" value="ECO:0007669"/>
    <property type="project" value="TreeGrafter"/>
</dbReference>
<evidence type="ECO:0000313" key="8">
    <source>
        <dbReference type="EMBL" id="AWI67052.1"/>
    </source>
</evidence>
<dbReference type="PANTHER" id="PTHR40074:SF2">
    <property type="entry name" value="O-ACETYLTRANSFERASE WECH"/>
    <property type="match status" value="1"/>
</dbReference>
<feature type="transmembrane region" description="Helical" evidence="6">
    <location>
        <begin position="347"/>
        <end position="363"/>
    </location>
</feature>